<dbReference type="AlphaFoldDB" id="A0A0A9Z7B2"/>
<reference evidence="2" key="1">
    <citation type="journal article" date="2014" name="PLoS ONE">
        <title>Transcriptome-Based Identification of ABC Transporters in the Western Tarnished Plant Bug Lygus hesperus.</title>
        <authorList>
            <person name="Hull J.J."/>
            <person name="Chaney K."/>
            <person name="Geib S.M."/>
            <person name="Fabrick J.A."/>
            <person name="Brent C.S."/>
            <person name="Walsh D."/>
            <person name="Lavine L.C."/>
        </authorList>
    </citation>
    <scope>NUCLEOTIDE SEQUENCE</scope>
</reference>
<reference evidence="2" key="2">
    <citation type="submission" date="2014-07" db="EMBL/GenBank/DDBJ databases">
        <authorList>
            <person name="Hull J."/>
        </authorList>
    </citation>
    <scope>NUCLEOTIDE SEQUENCE</scope>
</reference>
<proteinExistence type="predicted"/>
<evidence type="ECO:0000313" key="2">
    <source>
        <dbReference type="EMBL" id="JAG37670.1"/>
    </source>
</evidence>
<gene>
    <name evidence="2" type="ORF">CM83_89615</name>
    <name evidence="1" type="ORF">CM83_89636</name>
</gene>
<organism evidence="2">
    <name type="scientific">Lygus hesperus</name>
    <name type="common">Western plant bug</name>
    <dbReference type="NCBI Taxonomy" id="30085"/>
    <lineage>
        <taxon>Eukaryota</taxon>
        <taxon>Metazoa</taxon>
        <taxon>Ecdysozoa</taxon>
        <taxon>Arthropoda</taxon>
        <taxon>Hexapoda</taxon>
        <taxon>Insecta</taxon>
        <taxon>Pterygota</taxon>
        <taxon>Neoptera</taxon>
        <taxon>Paraneoptera</taxon>
        <taxon>Hemiptera</taxon>
        <taxon>Heteroptera</taxon>
        <taxon>Panheteroptera</taxon>
        <taxon>Cimicomorpha</taxon>
        <taxon>Miridae</taxon>
        <taxon>Mirini</taxon>
        <taxon>Lygus</taxon>
    </lineage>
</organism>
<protein>
    <submittedName>
        <fullName evidence="2">Uncharacterized protein</fullName>
    </submittedName>
</protein>
<evidence type="ECO:0000313" key="1">
    <source>
        <dbReference type="EMBL" id="JAG35471.1"/>
    </source>
</evidence>
<dbReference type="EMBL" id="GBHO01005934">
    <property type="protein sequence ID" value="JAG37670.1"/>
    <property type="molecule type" value="Transcribed_RNA"/>
</dbReference>
<dbReference type="EMBL" id="GBHO01008133">
    <property type="protein sequence ID" value="JAG35471.1"/>
    <property type="molecule type" value="Transcribed_RNA"/>
</dbReference>
<name>A0A0A9Z7B2_LYGHE</name>
<accession>A0A0A9Z7B2</accession>
<sequence length="128" mass="14485">MALEFDGALILGSWIEQEVLGISGLSIGRHQMVWSNIMDAMQYEKKWMFCTQYVDPKKMWLRNTIPGSVCVHVEKALCGALQCLHCVKLDVESTVPAWLPMVDSHYRRSSCPEGSGIFQNLLTDHCHS</sequence>